<proteinExistence type="inferred from homology"/>
<dbReference type="PANTHER" id="PTHR42902:SF1">
    <property type="entry name" value="MALATE SYNTHASE 1-RELATED"/>
    <property type="match status" value="1"/>
</dbReference>
<evidence type="ECO:0000256" key="7">
    <source>
        <dbReference type="ARBA" id="ARBA00068441"/>
    </source>
</evidence>
<protein>
    <recommendedName>
        <fullName evidence="7">Malate synthase</fullName>
        <ecNumber evidence="2">2.3.3.9</ecNumber>
    </recommendedName>
</protein>
<dbReference type="FunFam" id="1.20.1220.12:FF:000001">
    <property type="entry name" value="Malate synthase"/>
    <property type="match status" value="1"/>
</dbReference>
<accession>A0AB34XPA3</accession>
<dbReference type="InterPro" id="IPR048355">
    <property type="entry name" value="MS_C"/>
</dbReference>
<comment type="similarity">
    <text evidence="1">Belongs to the malate synthase family.</text>
</comment>
<dbReference type="Pfam" id="PF20659">
    <property type="entry name" value="MS_C"/>
    <property type="match status" value="1"/>
</dbReference>
<keyword evidence="4" id="KW-0816">Tricarboxylic acid cycle</keyword>
<dbReference type="EC" id="2.3.3.9" evidence="2"/>
<evidence type="ECO:0000256" key="6">
    <source>
        <dbReference type="ARBA" id="ARBA00047918"/>
    </source>
</evidence>
<dbReference type="GO" id="GO:0006097">
    <property type="term" value="P:glyoxylate cycle"/>
    <property type="evidence" value="ECO:0007669"/>
    <property type="project" value="UniProtKB-KW"/>
</dbReference>
<dbReference type="AlphaFoldDB" id="A0AB34XPA3"/>
<evidence type="ECO:0000256" key="8">
    <source>
        <dbReference type="PIRSR" id="PIRSR001363-1"/>
    </source>
</evidence>
<evidence type="ECO:0000256" key="3">
    <source>
        <dbReference type="ARBA" id="ARBA00022435"/>
    </source>
</evidence>
<dbReference type="InterPro" id="IPR048356">
    <property type="entry name" value="MS_N"/>
</dbReference>
<dbReference type="FunFam" id="3.20.20.360:FF:000001">
    <property type="entry name" value="Malate synthase"/>
    <property type="match status" value="1"/>
</dbReference>
<dbReference type="EMBL" id="LQQR01000028">
    <property type="protein sequence ID" value="KZE17040.1"/>
    <property type="molecule type" value="Genomic_DNA"/>
</dbReference>
<reference evidence="13" key="1">
    <citation type="submission" date="2016-01" db="EMBL/GenBank/DDBJ databases">
        <title>Draft genome of Chromobacterium sp. F49.</title>
        <authorList>
            <person name="Hong K.W."/>
        </authorList>
    </citation>
    <scope>NUCLEOTIDE SEQUENCE [LARGE SCALE GENOMIC DNA]</scope>
    <source>
        <strain evidence="13">M40</strain>
    </source>
</reference>
<feature type="domain" description="Malate synthase C-terminal" evidence="11">
    <location>
        <begin position="414"/>
        <end position="526"/>
    </location>
</feature>
<dbReference type="Gene3D" id="1.20.1220.12">
    <property type="entry name" value="Malate synthase, domain III"/>
    <property type="match status" value="1"/>
</dbReference>
<comment type="caution">
    <text evidence="12">The sequence shown here is derived from an EMBL/GenBank/DDBJ whole genome shotgun (WGS) entry which is preliminary data.</text>
</comment>
<evidence type="ECO:0000256" key="5">
    <source>
        <dbReference type="ARBA" id="ARBA00022679"/>
    </source>
</evidence>
<dbReference type="InterPro" id="IPR011076">
    <property type="entry name" value="Malate_synth_sf"/>
</dbReference>
<evidence type="ECO:0000313" key="12">
    <source>
        <dbReference type="EMBL" id="KZE17040.1"/>
    </source>
</evidence>
<dbReference type="InterPro" id="IPR001465">
    <property type="entry name" value="Malate_synthase_TIM"/>
</dbReference>
<name>A0AB34XPA3_9MICO</name>
<dbReference type="Gene3D" id="3.20.20.360">
    <property type="entry name" value="Malate synthase, domain 3"/>
    <property type="match status" value="1"/>
</dbReference>
<dbReference type="Pfam" id="PF20656">
    <property type="entry name" value="MS_N"/>
    <property type="match status" value="1"/>
</dbReference>
<gene>
    <name evidence="12" type="ORF">AVW13_14215</name>
</gene>
<evidence type="ECO:0000313" key="13">
    <source>
        <dbReference type="Proteomes" id="UP000076612"/>
    </source>
</evidence>
<dbReference type="PANTHER" id="PTHR42902">
    <property type="entry name" value="MALATE SYNTHASE"/>
    <property type="match status" value="1"/>
</dbReference>
<evidence type="ECO:0000256" key="2">
    <source>
        <dbReference type="ARBA" id="ARBA00012636"/>
    </source>
</evidence>
<dbReference type="PIRSF" id="PIRSF001363">
    <property type="entry name" value="Malate_synth"/>
    <property type="match status" value="1"/>
</dbReference>
<evidence type="ECO:0000259" key="9">
    <source>
        <dbReference type="Pfam" id="PF01274"/>
    </source>
</evidence>
<comment type="catalytic activity">
    <reaction evidence="6">
        <text>glyoxylate + acetyl-CoA + H2O = (S)-malate + CoA + H(+)</text>
        <dbReference type="Rhea" id="RHEA:18181"/>
        <dbReference type="ChEBI" id="CHEBI:15377"/>
        <dbReference type="ChEBI" id="CHEBI:15378"/>
        <dbReference type="ChEBI" id="CHEBI:15589"/>
        <dbReference type="ChEBI" id="CHEBI:36655"/>
        <dbReference type="ChEBI" id="CHEBI:57287"/>
        <dbReference type="ChEBI" id="CHEBI:57288"/>
        <dbReference type="EC" id="2.3.3.9"/>
    </reaction>
</comment>
<keyword evidence="3" id="KW-0329">Glyoxylate bypass</keyword>
<sequence>MSEEKTMSRITINAPEAPGHDTVLSAQALDFVAGLHENFADRLGGLMAKRGSRSAEMNDGTLPRFTPDYAAVRADRTWQVAGSQDAPGLEDRRVELAGPVTEPEVVRALNSQAKVWIADFEDSTSPTWANILGGQHALYLAVRDQLPGVSNRNQPTIGMRPRGWHLPEKHLMVTGDDGEQTPAIGALVDFGLYFFHNAKTLIDSGSGPYFYLPKLESSLEARLWNQIFVWAQDELGIPQGTIRATVHIETIAAAFHMEEILWELRDHCAGLQAAGWDYLFSVVKNLRHSTEFILPDRDRLTNSLPLMKAFTDRLVWTCHRRGAHAIGTMTNLMTSHPDEGFVAAEFARMREDKAREAWQGFDGTWVADPGLVPAALAVYDAALGEKAHQLENMRPDVRVCAENLLDITGLEPVVTEEGVRVNIRVAIGYLNEWLGGNGNVALENLLEDVSTAEISRSQIWQWIHHEVTLDNGQPVTRQLVERYLGEELALMERTPADHVTEAVEIFRASALTDDFPEFLTVPAYTEHLVDRVAKAAVSAA</sequence>
<dbReference type="GO" id="GO:0005737">
    <property type="term" value="C:cytoplasm"/>
    <property type="evidence" value="ECO:0007669"/>
    <property type="project" value="TreeGrafter"/>
</dbReference>
<dbReference type="InterPro" id="IPR044856">
    <property type="entry name" value="Malate_synth_C_sf"/>
</dbReference>
<dbReference type="SUPFAM" id="SSF51645">
    <property type="entry name" value="Malate synthase G"/>
    <property type="match status" value="1"/>
</dbReference>
<evidence type="ECO:0000259" key="10">
    <source>
        <dbReference type="Pfam" id="PF20656"/>
    </source>
</evidence>
<dbReference type="Pfam" id="PF01274">
    <property type="entry name" value="MS_TIM-barrel"/>
    <property type="match status" value="1"/>
</dbReference>
<keyword evidence="5" id="KW-0808">Transferase</keyword>
<feature type="domain" description="Malate synthase N-terminal" evidence="10">
    <location>
        <begin position="11"/>
        <end position="67"/>
    </location>
</feature>
<dbReference type="InterPro" id="IPR046363">
    <property type="entry name" value="MS_N_TIM-barrel_dom"/>
</dbReference>
<feature type="domain" description="Malate synthase TIM barrel" evidence="9">
    <location>
        <begin position="159"/>
        <end position="407"/>
    </location>
</feature>
<organism evidence="12 13">
    <name type="scientific">Brevibacterium casei</name>
    <dbReference type="NCBI Taxonomy" id="33889"/>
    <lineage>
        <taxon>Bacteria</taxon>
        <taxon>Bacillati</taxon>
        <taxon>Actinomycetota</taxon>
        <taxon>Actinomycetes</taxon>
        <taxon>Micrococcales</taxon>
        <taxon>Brevibacteriaceae</taxon>
        <taxon>Brevibacterium</taxon>
    </lineage>
</organism>
<evidence type="ECO:0000256" key="4">
    <source>
        <dbReference type="ARBA" id="ARBA00022532"/>
    </source>
</evidence>
<feature type="active site" description="Proton donor" evidence="8">
    <location>
        <position position="448"/>
    </location>
</feature>
<dbReference type="InterPro" id="IPR006252">
    <property type="entry name" value="Malate_synthA"/>
</dbReference>
<dbReference type="Proteomes" id="UP000076612">
    <property type="component" value="Unassembled WGS sequence"/>
</dbReference>
<evidence type="ECO:0000259" key="11">
    <source>
        <dbReference type="Pfam" id="PF20659"/>
    </source>
</evidence>
<feature type="active site" description="Proton acceptor" evidence="8">
    <location>
        <position position="160"/>
    </location>
</feature>
<dbReference type="GO" id="GO:0006099">
    <property type="term" value="P:tricarboxylic acid cycle"/>
    <property type="evidence" value="ECO:0007669"/>
    <property type="project" value="UniProtKB-KW"/>
</dbReference>
<evidence type="ECO:0000256" key="1">
    <source>
        <dbReference type="ARBA" id="ARBA00006394"/>
    </source>
</evidence>
<dbReference type="GO" id="GO:0004474">
    <property type="term" value="F:malate synthase activity"/>
    <property type="evidence" value="ECO:0007669"/>
    <property type="project" value="UniProtKB-EC"/>
</dbReference>